<sequence>MLPAGGTTTPDASCCFRKRMGLSAVSFSKDLKTLADGLIQEPTKYDLGCPVRELLGGRVELQECSEEIPSSEGRKEEAQGSEGKTVVVRLCDSQVETSVILSLVLGQNHIAAEILAKGAYKQDMSLDRAPGLDGLELLILPTHQLDIWINSVVNGGTGW</sequence>
<reference evidence="1 2" key="1">
    <citation type="submission" date="2023-05" db="EMBL/GenBank/DDBJ databases">
        <title>B98-5 Cell Line De Novo Hybrid Assembly: An Optical Mapping Approach.</title>
        <authorList>
            <person name="Kananen K."/>
            <person name="Auerbach J.A."/>
            <person name="Kautto E."/>
            <person name="Blachly J.S."/>
        </authorList>
    </citation>
    <scope>NUCLEOTIDE SEQUENCE [LARGE SCALE GENOMIC DNA]</scope>
    <source>
        <strain evidence="1">B95-8</strain>
        <tissue evidence="1">Cell line</tissue>
    </source>
</reference>
<comment type="caution">
    <text evidence="1">The sequence shown here is derived from an EMBL/GenBank/DDBJ whole genome shotgun (WGS) entry which is preliminary data.</text>
</comment>
<dbReference type="Proteomes" id="UP001266305">
    <property type="component" value="Unassembled WGS sequence"/>
</dbReference>
<evidence type="ECO:0000313" key="2">
    <source>
        <dbReference type="Proteomes" id="UP001266305"/>
    </source>
</evidence>
<keyword evidence="2" id="KW-1185">Reference proteome</keyword>
<dbReference type="InterPro" id="IPR044897">
    <property type="entry name" value="INPP1_dom_1"/>
</dbReference>
<proteinExistence type="predicted"/>
<organism evidence="1 2">
    <name type="scientific">Saguinus oedipus</name>
    <name type="common">Cotton-top tamarin</name>
    <name type="synonym">Oedipomidas oedipus</name>
    <dbReference type="NCBI Taxonomy" id="9490"/>
    <lineage>
        <taxon>Eukaryota</taxon>
        <taxon>Metazoa</taxon>
        <taxon>Chordata</taxon>
        <taxon>Craniata</taxon>
        <taxon>Vertebrata</taxon>
        <taxon>Euteleostomi</taxon>
        <taxon>Mammalia</taxon>
        <taxon>Eutheria</taxon>
        <taxon>Euarchontoglires</taxon>
        <taxon>Primates</taxon>
        <taxon>Haplorrhini</taxon>
        <taxon>Platyrrhini</taxon>
        <taxon>Cebidae</taxon>
        <taxon>Callitrichinae</taxon>
        <taxon>Saguinus</taxon>
    </lineage>
</organism>
<dbReference type="EMBL" id="JASSZA010000009">
    <property type="protein sequence ID" value="KAK2102038.1"/>
    <property type="molecule type" value="Genomic_DNA"/>
</dbReference>
<gene>
    <name evidence="1" type="ORF">P7K49_019705</name>
</gene>
<evidence type="ECO:0000313" key="1">
    <source>
        <dbReference type="EMBL" id="KAK2102038.1"/>
    </source>
</evidence>
<dbReference type="Gene3D" id="4.10.460.10">
    <property type="entry name" value="Inositol Polyphosphate 1-phosphatase, domain 1"/>
    <property type="match status" value="1"/>
</dbReference>
<accession>A0ABQ9UZX4</accession>
<name>A0ABQ9UZX4_SAGOE</name>
<protein>
    <submittedName>
        <fullName evidence="1">Uncharacterized protein</fullName>
    </submittedName>
</protein>